<reference evidence="2 3" key="1">
    <citation type="submission" date="2018-05" db="EMBL/GenBank/DDBJ databases">
        <title>Paenibacillus flagellatus sp. nov., isolated from selenium mineral soil.</title>
        <authorList>
            <person name="Dai X."/>
        </authorList>
    </citation>
    <scope>NUCLEOTIDE SEQUENCE [LARGE SCALE GENOMIC DNA]</scope>
    <source>
        <strain evidence="2 3">DXL2</strain>
    </source>
</reference>
<keyword evidence="3" id="KW-1185">Reference proteome</keyword>
<evidence type="ECO:0000313" key="2">
    <source>
        <dbReference type="EMBL" id="PYI57262.1"/>
    </source>
</evidence>
<proteinExistence type="predicted"/>
<name>A0A2V5KE08_9BACL</name>
<keyword evidence="1" id="KW-1133">Transmembrane helix</keyword>
<keyword evidence="1" id="KW-0472">Membrane</keyword>
<evidence type="ECO:0000313" key="3">
    <source>
        <dbReference type="Proteomes" id="UP000247476"/>
    </source>
</evidence>
<accession>A0A2V5KE08</accession>
<feature type="transmembrane region" description="Helical" evidence="1">
    <location>
        <begin position="20"/>
        <end position="38"/>
    </location>
</feature>
<organism evidence="2 3">
    <name type="scientific">Paenibacillus flagellatus</name>
    <dbReference type="NCBI Taxonomy" id="2211139"/>
    <lineage>
        <taxon>Bacteria</taxon>
        <taxon>Bacillati</taxon>
        <taxon>Bacillota</taxon>
        <taxon>Bacilli</taxon>
        <taxon>Bacillales</taxon>
        <taxon>Paenibacillaceae</taxon>
        <taxon>Paenibacillus</taxon>
    </lineage>
</organism>
<protein>
    <submittedName>
        <fullName evidence="2">Uncharacterized protein</fullName>
    </submittedName>
</protein>
<dbReference type="EMBL" id="QJVJ01000001">
    <property type="protein sequence ID" value="PYI57262.1"/>
    <property type="molecule type" value="Genomic_DNA"/>
</dbReference>
<comment type="caution">
    <text evidence="2">The sequence shown here is derived from an EMBL/GenBank/DDBJ whole genome shotgun (WGS) entry which is preliminary data.</text>
</comment>
<keyword evidence="1" id="KW-0812">Transmembrane</keyword>
<evidence type="ECO:0000256" key="1">
    <source>
        <dbReference type="SAM" id="Phobius"/>
    </source>
</evidence>
<dbReference type="AlphaFoldDB" id="A0A2V5KE08"/>
<sequence>MVGLMGGTLVFAVLTFRANVFPRWVAGLLVLMILGAFLPVEDNKYFAFFWGLAYVGMGYCIWAGKLNVSPARNDSGASVSR</sequence>
<gene>
    <name evidence="2" type="ORF">DLM86_02125</name>
</gene>
<feature type="transmembrane region" description="Helical" evidence="1">
    <location>
        <begin position="45"/>
        <end position="64"/>
    </location>
</feature>
<dbReference type="Proteomes" id="UP000247476">
    <property type="component" value="Unassembled WGS sequence"/>
</dbReference>